<evidence type="ECO:0000313" key="2">
    <source>
        <dbReference type="Proteomes" id="UP000318720"/>
    </source>
</evidence>
<reference evidence="1 2" key="1">
    <citation type="submission" date="2019-03" db="EMBL/GenBank/DDBJ databases">
        <title>Comparative genomic analyses of the sweetpotato soil rot pathogen, Streptomyces ipomoeae.</title>
        <authorList>
            <person name="Ruschel Soares N."/>
            <person name="Badger J.H."/>
            <person name="Huguet-Tapia J.C."/>
            <person name="Clark C.A."/>
            <person name="Pettis G.S."/>
        </authorList>
    </citation>
    <scope>NUCLEOTIDE SEQUENCE [LARGE SCALE GENOMIC DNA]</scope>
    <source>
        <strain evidence="1 2">88-35</strain>
    </source>
</reference>
<name>A0AAE9AVD9_9ACTN</name>
<organism evidence="1 2">
    <name type="scientific">Streptomyces ipomoeae</name>
    <dbReference type="NCBI Taxonomy" id="103232"/>
    <lineage>
        <taxon>Bacteria</taxon>
        <taxon>Bacillati</taxon>
        <taxon>Actinomycetota</taxon>
        <taxon>Actinomycetes</taxon>
        <taxon>Kitasatosporales</taxon>
        <taxon>Streptomycetaceae</taxon>
        <taxon>Streptomyces</taxon>
    </lineage>
</organism>
<dbReference type="Proteomes" id="UP000318720">
    <property type="component" value="Unassembled WGS sequence"/>
</dbReference>
<keyword evidence="1" id="KW-0067">ATP-binding</keyword>
<keyword evidence="1" id="KW-0547">Nucleotide-binding</keyword>
<dbReference type="Gene3D" id="3.30.565.10">
    <property type="entry name" value="Histidine kinase-like ATPase, C-terminal domain"/>
    <property type="match status" value="1"/>
</dbReference>
<comment type="caution">
    <text evidence="1">The sequence shown here is derived from an EMBL/GenBank/DDBJ whole genome shotgun (WGS) entry which is preliminary data.</text>
</comment>
<dbReference type="SUPFAM" id="SSF55874">
    <property type="entry name" value="ATPase domain of HSP90 chaperone/DNA topoisomerase II/histidine kinase"/>
    <property type="match status" value="1"/>
</dbReference>
<dbReference type="CDD" id="cd16936">
    <property type="entry name" value="HATPase_RsbW-like"/>
    <property type="match status" value="1"/>
</dbReference>
<gene>
    <name evidence="1" type="ORF">Sipo8835_44405</name>
</gene>
<protein>
    <submittedName>
        <fullName evidence="1">ATP-binding protein</fullName>
    </submittedName>
</protein>
<dbReference type="AlphaFoldDB" id="A0AAE9AVD9"/>
<proteinExistence type="predicted"/>
<dbReference type="GO" id="GO:0005524">
    <property type="term" value="F:ATP binding"/>
    <property type="evidence" value="ECO:0007669"/>
    <property type="project" value="UniProtKB-KW"/>
</dbReference>
<dbReference type="EMBL" id="SPAZ01000362">
    <property type="protein sequence ID" value="TQE15807.1"/>
    <property type="molecule type" value="Genomic_DNA"/>
</dbReference>
<sequence>MVELVDNAVQHVGPVHPQGRVTLGMTVAEDEELIISVTDPGCWFDGFDGAVAAQKDSGLGLVRMLGGEISWSISESGYTKTLRVLMKPPASAF</sequence>
<accession>A0AAE9AVD9</accession>
<dbReference type="InterPro" id="IPR036890">
    <property type="entry name" value="HATPase_C_sf"/>
</dbReference>
<evidence type="ECO:0000313" key="1">
    <source>
        <dbReference type="EMBL" id="TQE15807.1"/>
    </source>
</evidence>